<feature type="domain" description="Phosphoribosyltransferase" evidence="10">
    <location>
        <begin position="292"/>
        <end position="474"/>
    </location>
</feature>
<accession>A0A8B8UYU8</accession>
<dbReference type="PRINTS" id="PR00988">
    <property type="entry name" value="URIDINKINASE"/>
</dbReference>
<evidence type="ECO:0000256" key="3">
    <source>
        <dbReference type="ARBA" id="ARBA00005408"/>
    </source>
</evidence>
<dbReference type="RefSeq" id="XP_033768944.1">
    <property type="nucleotide sequence ID" value="XM_033913053.1"/>
</dbReference>
<comment type="catalytic activity">
    <reaction evidence="8">
        <text>uridine + ATP = UMP + ADP + H(+)</text>
        <dbReference type="Rhea" id="RHEA:16825"/>
        <dbReference type="ChEBI" id="CHEBI:15378"/>
        <dbReference type="ChEBI" id="CHEBI:16704"/>
        <dbReference type="ChEBI" id="CHEBI:30616"/>
        <dbReference type="ChEBI" id="CHEBI:57865"/>
        <dbReference type="ChEBI" id="CHEBI:456216"/>
        <dbReference type="EC" id="2.7.1.48"/>
    </reaction>
</comment>
<dbReference type="UniPathway" id="UPA00579">
    <property type="reaction ID" value="UER00640"/>
</dbReference>
<dbReference type="GO" id="GO:0044211">
    <property type="term" value="P:CTP salvage"/>
    <property type="evidence" value="ECO:0007669"/>
    <property type="project" value="UniProtKB-UniPathway"/>
</dbReference>
<dbReference type="InterPro" id="IPR000836">
    <property type="entry name" value="PRTase_dom"/>
</dbReference>
<reference evidence="11" key="3">
    <citation type="submission" date="2025-07" db="EMBL/GenBank/DDBJ databases">
        <authorList>
            <consortium name="NCBI Genome Project"/>
        </authorList>
    </citation>
    <scope>NUCLEOTIDE SEQUENCE</scope>
    <source>
        <strain evidence="11">CBS432</strain>
    </source>
</reference>
<sequence>MSHRIAPSKERSSSFISILDDETRDTLKANAVMNGEVDVKKTKGKSSRYIPPWTTPYIIGIGGASGSGKTSVAAKIVSSINVPWTVLVSLDNFYNPLGPEDRARAFKNEYDFDEPNAINLDLAYRCILNLKEGKRTNIPVYSFVHHNRVPDKNIVIYGASVVVIEGIYALYDRRLLDLMDLKIYVDADLDVCLARRLSRDIVSRGRDLDGCIQQWEKFVKPNAVKFVKPTMKDADAIIPSMSDNGTAVNLIINHIKSKLELKSDEHLRELIKLGSSPPQDVLNRNMIHELPPTNQVLSLHTMLLNKNLNCADFVFYFDRLATILLSWALDDIPVAHTDITTPSEHTMKNVISCQFDQVTAVNIIRSGDCFMKSLRKTIPNITIGKLLIQSDSQTGEPQLHCEFLPPNIENFGRVFLMEGQIISGAAMIMAIQVLLDHGIDLEKISVVVYLATEVGIRRILNAFDNKISIFAAMIIAREKLQNHQYKWALTRFLDSKYFGCD</sequence>
<evidence type="ECO:0000256" key="4">
    <source>
        <dbReference type="ARBA" id="ARBA00022679"/>
    </source>
</evidence>
<dbReference type="GO" id="GO:0005524">
    <property type="term" value="F:ATP binding"/>
    <property type="evidence" value="ECO:0007669"/>
    <property type="project" value="UniProtKB-KW"/>
</dbReference>
<keyword evidence="6 8" id="KW-0418">Kinase</keyword>
<dbReference type="Pfam" id="PF14681">
    <property type="entry name" value="UPRTase"/>
    <property type="match status" value="1"/>
</dbReference>
<feature type="domain" description="Phosphoribulokinase/uridine kinase" evidence="9">
    <location>
        <begin position="58"/>
        <end position="246"/>
    </location>
</feature>
<evidence type="ECO:0000256" key="8">
    <source>
        <dbReference type="RuleBase" id="RU003825"/>
    </source>
</evidence>
<dbReference type="InterPro" id="IPR029057">
    <property type="entry name" value="PRTase-like"/>
</dbReference>
<dbReference type="Gene3D" id="3.40.50.2020">
    <property type="match status" value="1"/>
</dbReference>
<dbReference type="PANTHER" id="PTHR10285">
    <property type="entry name" value="URIDINE KINASE"/>
    <property type="match status" value="1"/>
</dbReference>
<dbReference type="SUPFAM" id="SSF52540">
    <property type="entry name" value="P-loop containing nucleoside triphosphate hydrolases"/>
    <property type="match status" value="1"/>
</dbReference>
<dbReference type="InterPro" id="IPR027417">
    <property type="entry name" value="P-loop_NTPase"/>
</dbReference>
<proteinExistence type="inferred from homology"/>
<evidence type="ECO:0000256" key="7">
    <source>
        <dbReference type="ARBA" id="ARBA00022840"/>
    </source>
</evidence>
<dbReference type="NCBIfam" id="TIGR00235">
    <property type="entry name" value="udk"/>
    <property type="match status" value="1"/>
</dbReference>
<dbReference type="VEuPathDB" id="FungiDB:SPAR_N03140"/>
<evidence type="ECO:0000259" key="9">
    <source>
        <dbReference type="Pfam" id="PF00485"/>
    </source>
</evidence>
<dbReference type="FunFam" id="3.40.50.2020:FF:000010">
    <property type="entry name" value="Uridine-cytidine kinase"/>
    <property type="match status" value="1"/>
</dbReference>
<dbReference type="EC" id="2.7.1.48" evidence="8"/>
<dbReference type="SUPFAM" id="SSF53271">
    <property type="entry name" value="PRTase-like"/>
    <property type="match status" value="1"/>
</dbReference>
<dbReference type="GO" id="GO:0004849">
    <property type="term" value="F:uridine kinase activity"/>
    <property type="evidence" value="ECO:0007669"/>
    <property type="project" value="UniProtKB-EC"/>
</dbReference>
<evidence type="ECO:0000256" key="1">
    <source>
        <dbReference type="ARBA" id="ARBA00004690"/>
    </source>
</evidence>
<dbReference type="InterPro" id="IPR006083">
    <property type="entry name" value="PRK/URK"/>
</dbReference>
<dbReference type="NCBIfam" id="NF004018">
    <property type="entry name" value="PRK05480.1"/>
    <property type="match status" value="1"/>
</dbReference>
<evidence type="ECO:0000259" key="10">
    <source>
        <dbReference type="Pfam" id="PF14681"/>
    </source>
</evidence>
<comment type="pathway">
    <text evidence="2 8">Pyrimidine metabolism; CTP biosynthesis via salvage pathway; CTP from cytidine: step 1/3.</text>
</comment>
<dbReference type="GO" id="GO:0044206">
    <property type="term" value="P:UMP salvage"/>
    <property type="evidence" value="ECO:0007669"/>
    <property type="project" value="UniProtKB-UniPathway"/>
</dbReference>
<keyword evidence="7 8" id="KW-0067">ATP-binding</keyword>
<comment type="pathway">
    <text evidence="1 8">Pyrimidine metabolism; UMP biosynthesis via salvage pathway; UMP from uridine: step 1/1.</text>
</comment>
<dbReference type="KEGG" id="spao:SPAR_N03140"/>
<evidence type="ECO:0000256" key="2">
    <source>
        <dbReference type="ARBA" id="ARBA00004784"/>
    </source>
</evidence>
<dbReference type="AlphaFoldDB" id="A0A8B8UYU8"/>
<dbReference type="Pfam" id="PF00485">
    <property type="entry name" value="PRK"/>
    <property type="match status" value="1"/>
</dbReference>
<evidence type="ECO:0000313" key="11">
    <source>
        <dbReference type="RefSeq" id="XP_033768944.1"/>
    </source>
</evidence>
<keyword evidence="4 8" id="KW-0808">Transferase</keyword>
<evidence type="ECO:0000256" key="5">
    <source>
        <dbReference type="ARBA" id="ARBA00022741"/>
    </source>
</evidence>
<organism evidence="11">
    <name type="scientific">Saccharomyces paradoxus</name>
    <name type="common">Yeast</name>
    <name type="synonym">Saccharomyces douglasii</name>
    <dbReference type="NCBI Taxonomy" id="27291"/>
    <lineage>
        <taxon>Eukaryota</taxon>
        <taxon>Fungi</taxon>
        <taxon>Dikarya</taxon>
        <taxon>Ascomycota</taxon>
        <taxon>Saccharomycotina</taxon>
        <taxon>Saccharomycetes</taxon>
        <taxon>Saccharomycetales</taxon>
        <taxon>Saccharomycetaceae</taxon>
        <taxon>Saccharomyces</taxon>
    </lineage>
</organism>
<dbReference type="UniPathway" id="UPA00574">
    <property type="reaction ID" value="UER00637"/>
</dbReference>
<reference evidence="11" key="4">
    <citation type="submission" date="2025-08" db="UniProtKB">
        <authorList>
            <consortium name="RefSeq"/>
        </authorList>
    </citation>
    <scope>IDENTIFICATION</scope>
    <source>
        <strain evidence="11">CBS432</strain>
    </source>
</reference>
<evidence type="ECO:0000256" key="6">
    <source>
        <dbReference type="ARBA" id="ARBA00022777"/>
    </source>
</evidence>
<dbReference type="GeneID" id="54633355"/>
<dbReference type="OrthoDB" id="738517at2759"/>
<keyword evidence="5 8" id="KW-0547">Nucleotide-binding</keyword>
<dbReference type="CDD" id="cd02023">
    <property type="entry name" value="UMPK"/>
    <property type="match status" value="1"/>
</dbReference>
<gene>
    <name evidence="11" type="primary">URK1</name>
    <name evidence="11" type="ORF">SPAR_N03140</name>
</gene>
<name>A0A8B8UYU8_SACPA</name>
<comment type="similarity">
    <text evidence="3 8">Belongs to the uridine kinase family.</text>
</comment>
<reference evidence="11" key="2">
    <citation type="submission" date="2020-01" db="EMBL/GenBank/DDBJ databases">
        <title>Population-level Yeast Reference Genomes.</title>
        <authorList>
            <person name="Yue J.-X."/>
        </authorList>
    </citation>
    <scope>NUCLEOTIDE SEQUENCE</scope>
    <source>
        <strain evidence="11">CBS432</strain>
    </source>
</reference>
<comment type="catalytic activity">
    <reaction evidence="8">
        <text>cytidine + ATP = CMP + ADP + H(+)</text>
        <dbReference type="Rhea" id="RHEA:24674"/>
        <dbReference type="ChEBI" id="CHEBI:15378"/>
        <dbReference type="ChEBI" id="CHEBI:17562"/>
        <dbReference type="ChEBI" id="CHEBI:30616"/>
        <dbReference type="ChEBI" id="CHEBI:60377"/>
        <dbReference type="ChEBI" id="CHEBI:456216"/>
        <dbReference type="EC" id="2.7.1.48"/>
    </reaction>
</comment>
<dbReference type="InterPro" id="IPR000764">
    <property type="entry name" value="Uridine_kinase-like"/>
</dbReference>
<reference evidence="11" key="1">
    <citation type="journal article" date="2017" name="Nat. Genet.">
        <title>Contrasting evolutionary genome dynamics between domesticated and wild yeasts.</title>
        <authorList>
            <person name="Yue J.X."/>
            <person name="Li J."/>
            <person name="Aigrain L."/>
            <person name="Hallin J."/>
            <person name="Persson K."/>
            <person name="Oliver K."/>
            <person name="Bergstrom A."/>
            <person name="Coupland P."/>
            <person name="Warringer J."/>
            <person name="Lagomarsino M.C."/>
            <person name="Fischer G."/>
            <person name="Durbin R."/>
            <person name="Liti G."/>
        </authorList>
    </citation>
    <scope>NUCLEOTIDE SEQUENCE</scope>
    <source>
        <strain evidence="11">CBS432</strain>
    </source>
</reference>
<protein>
    <recommendedName>
        <fullName evidence="8">Uridine kinase</fullName>
        <ecNumber evidence="8">2.7.1.48</ecNumber>
    </recommendedName>
</protein>
<dbReference type="Gene3D" id="3.40.50.300">
    <property type="entry name" value="P-loop containing nucleotide triphosphate hydrolases"/>
    <property type="match status" value="1"/>
</dbReference>
<dbReference type="FunFam" id="3.40.50.300:FF:000339">
    <property type="entry name" value="Uridine kinase"/>
    <property type="match status" value="1"/>
</dbReference>